<feature type="transmembrane region" description="Helical" evidence="4">
    <location>
        <begin position="509"/>
        <end position="530"/>
    </location>
</feature>
<dbReference type="CDD" id="cd00200">
    <property type="entry name" value="WD40"/>
    <property type="match status" value="3"/>
</dbReference>
<reference evidence="6 7" key="1">
    <citation type="submission" date="2017-09" db="EMBL/GenBank/DDBJ databases">
        <title>Metagenomic Analysis Reveals Denitrifying Candidatus Accumulibacter and Flanking Population as a Source of N2O.</title>
        <authorList>
            <person name="Gao H."/>
            <person name="Mao Y."/>
            <person name="Zhao X."/>
            <person name="Liu W.-T."/>
            <person name="Zhang T."/>
            <person name="Wells G."/>
        </authorList>
    </citation>
    <scope>NUCLEOTIDE SEQUENCE [LARGE SCALE GENOMIC DNA]</scope>
    <source>
        <strain evidence="6">CANDO_2_IC</strain>
    </source>
</reference>
<feature type="repeat" description="WD" evidence="3">
    <location>
        <begin position="1126"/>
        <end position="1167"/>
    </location>
</feature>
<dbReference type="PROSITE" id="PS50294">
    <property type="entry name" value="WD_REPEATS_REGION"/>
    <property type="match status" value="8"/>
</dbReference>
<dbReference type="InterPro" id="IPR036322">
    <property type="entry name" value="WD40_repeat_dom_sf"/>
</dbReference>
<dbReference type="InterPro" id="IPR015943">
    <property type="entry name" value="WD40/YVTN_repeat-like_dom_sf"/>
</dbReference>
<feature type="repeat" description="WD" evidence="3">
    <location>
        <begin position="782"/>
        <end position="823"/>
    </location>
</feature>
<feature type="repeat" description="WD" evidence="3">
    <location>
        <begin position="702"/>
        <end position="736"/>
    </location>
</feature>
<gene>
    <name evidence="6" type="ORF">CRU78_13785</name>
</gene>
<dbReference type="SUPFAM" id="SSF52540">
    <property type="entry name" value="P-loop containing nucleoside triphosphate hydrolases"/>
    <property type="match status" value="1"/>
</dbReference>
<keyword evidence="2" id="KW-0677">Repeat</keyword>
<dbReference type="PROSITE" id="PS00678">
    <property type="entry name" value="WD_REPEATS_1"/>
    <property type="match status" value="4"/>
</dbReference>
<feature type="repeat" description="WD" evidence="3">
    <location>
        <begin position="824"/>
        <end position="871"/>
    </location>
</feature>
<feature type="repeat" description="WD" evidence="3">
    <location>
        <begin position="998"/>
        <end position="1030"/>
    </location>
</feature>
<evidence type="ECO:0000313" key="6">
    <source>
        <dbReference type="EMBL" id="MQM31527.1"/>
    </source>
</evidence>
<dbReference type="PROSITE" id="PS50082">
    <property type="entry name" value="WD_REPEATS_2"/>
    <property type="match status" value="9"/>
</dbReference>
<dbReference type="Gene3D" id="2.130.10.10">
    <property type="entry name" value="YVTN repeat-like/Quinoprotein amine dehydrogenase"/>
    <property type="match status" value="4"/>
</dbReference>
<keyword evidence="4" id="KW-0472">Membrane</keyword>
<organism evidence="6 7">
    <name type="scientific">Candidatus Accumulibacter phosphatis</name>
    <dbReference type="NCBI Taxonomy" id="327160"/>
    <lineage>
        <taxon>Bacteria</taxon>
        <taxon>Pseudomonadati</taxon>
        <taxon>Pseudomonadota</taxon>
        <taxon>Betaproteobacteria</taxon>
        <taxon>Candidatus Accumulibacter</taxon>
    </lineage>
</organism>
<dbReference type="EMBL" id="PDHS01000331">
    <property type="protein sequence ID" value="MQM31527.1"/>
    <property type="molecule type" value="Genomic_DNA"/>
</dbReference>
<evidence type="ECO:0000256" key="3">
    <source>
        <dbReference type="PROSITE-ProRule" id="PRU00221"/>
    </source>
</evidence>
<dbReference type="Pfam" id="PF00400">
    <property type="entry name" value="WD40"/>
    <property type="match status" value="10"/>
</dbReference>
<feature type="repeat" description="WD" evidence="3">
    <location>
        <begin position="740"/>
        <end position="781"/>
    </location>
</feature>
<dbReference type="Gene3D" id="3.40.50.300">
    <property type="entry name" value="P-loop containing nucleotide triphosphate hydrolases"/>
    <property type="match status" value="1"/>
</dbReference>
<dbReference type="Proteomes" id="UP000342300">
    <property type="component" value="Unassembled WGS sequence"/>
</dbReference>
<dbReference type="InterPro" id="IPR049052">
    <property type="entry name" value="nSTAND1"/>
</dbReference>
<dbReference type="SMART" id="SM00320">
    <property type="entry name" value="WD40"/>
    <property type="match status" value="12"/>
</dbReference>
<dbReference type="PANTHER" id="PTHR19848">
    <property type="entry name" value="WD40 REPEAT PROTEIN"/>
    <property type="match status" value="1"/>
</dbReference>
<feature type="repeat" description="WD" evidence="3">
    <location>
        <begin position="662"/>
        <end position="683"/>
    </location>
</feature>
<accession>A0A6A7RVE0</accession>
<dbReference type="AlphaFoldDB" id="A0A6A7RVE0"/>
<feature type="repeat" description="WD" evidence="3">
    <location>
        <begin position="953"/>
        <end position="986"/>
    </location>
</feature>
<dbReference type="PRINTS" id="PR00320">
    <property type="entry name" value="GPROTEINBRPT"/>
</dbReference>
<keyword evidence="1 3" id="KW-0853">WD repeat</keyword>
<protein>
    <recommendedName>
        <fullName evidence="5">Novel STAND NTPase 1 domain-containing protein</fullName>
    </recommendedName>
</protein>
<dbReference type="Pfam" id="PF20703">
    <property type="entry name" value="nSTAND1"/>
    <property type="match status" value="1"/>
</dbReference>
<keyword evidence="4" id="KW-0812">Transmembrane</keyword>
<feature type="repeat" description="WD" evidence="3">
    <location>
        <begin position="872"/>
        <end position="904"/>
    </location>
</feature>
<dbReference type="InterPro" id="IPR020472">
    <property type="entry name" value="WD40_PAC1"/>
</dbReference>
<comment type="caution">
    <text evidence="6">The sequence shown here is derived from an EMBL/GenBank/DDBJ whole genome shotgun (WGS) entry which is preliminary data.</text>
</comment>
<evidence type="ECO:0000313" key="7">
    <source>
        <dbReference type="Proteomes" id="UP000342300"/>
    </source>
</evidence>
<evidence type="ECO:0000256" key="1">
    <source>
        <dbReference type="ARBA" id="ARBA00022574"/>
    </source>
</evidence>
<sequence>MIGSPYPGLRPFARDESSIFFGREEQVDQLLDQLGENHFIAVLGMSGSGKSSLVRAGLLAALNGGFMAGAGARWSVAELRPGDRPFNRLATSLIMATEWQNVPAVAPVVDGDSRRQADSRATLTTPHASAASEPLAVDQAIVVLERALRRGSLALNWQLGVCPLPDGTRLLLLVDQFEELFRYHRTANAEAAAFVSLLLGAAGHPSVYVVITMRSEFLGDCALYPELPEAINRGIFLTPALSPEQTADAIQLPARLLGGEVEADLVRHLLQEAKGERDQLPLLQHALTRLWDMDPDDRLLTLARLRELGGLRQALEDHVEEAFSELDEQQRRIAEILFRSLTERGAAEEDSRRPVSVGEVADLAEVECTEVAAIVEVFRKPGRSFLMPPAGTPLDRLAVIDIAHEALIRQWHRLRDWTADEGERAELYQRLAAAAARWQQGQGAVWIDPDLEYALQWRDRTQPNRHWAARYGAAFELAMAFLDASHEQREGRRQELAAQRIRALRRARITALLASLGLVIVAGIAVWGWLERQHALATEQRRTVDLFDSGLTHSALLSRIEDYAAAKQILATTFDLDRQISQSRRMARDLLRAYTEILGGAPQQSYEGPGAPLSQAVVSPDGRLVAACGERGTLVLFAAASGEMVYRIEGHDPRYQLRDCVFHPGGDWLASAGDDGRIMLWSLAGEAKRPLLERQWQAPGEVMALAVSPDGRLLASGGVDKAVTLWDPRSGKPLRILEGHRDRISEVTGLAFSPDGKLLASASHDGTARLWELASGKEIARFEAHRAAVKSVAFSDDSRLLATGGDDKRVILWDIERRAALRVFSGHGNMIYGLAFAQRSDEPNAAPLLIAGGFDRTLRVWDTDSGATVRLLQGHTAAVNGIEIRNGRLYSASSDGTVRRWDLSLPGQRLLDVGGEPASVAISPDGRMVAMGFADGGLHLYSLPDLSLLHTEAKAHGEEVQRLAFSSDGSLLASGGFDGIARIWRVVPGGGLQLAQTLRGHTDAIHAVAFSPDGRLLATAGYDGRIGLFDTGSGAGRFIQSTRGQVLSIAFDPSGRRIYSADRDDGSIREWDIAAQPPALLREISVSRDLLLWAELNQAGSEIAAVGRDYTVAILATGDGHVQNILPRHENAVFKARFLPGNGPLASVSVDATVRFWDLQTNSELFALRLPTNQGLPTPLWDFDLRCTPTGCWLAVPLTRGKLALYDFGSLGRHDR</sequence>
<dbReference type="InterPro" id="IPR019775">
    <property type="entry name" value="WD40_repeat_CS"/>
</dbReference>
<evidence type="ECO:0000259" key="5">
    <source>
        <dbReference type="Pfam" id="PF20703"/>
    </source>
</evidence>
<name>A0A6A7RVE0_9PROT</name>
<proteinExistence type="predicted"/>
<dbReference type="InterPro" id="IPR001680">
    <property type="entry name" value="WD40_rpt"/>
</dbReference>
<feature type="domain" description="Novel STAND NTPase 1" evidence="5">
    <location>
        <begin position="5"/>
        <end position="441"/>
    </location>
</feature>
<dbReference type="InterPro" id="IPR027417">
    <property type="entry name" value="P-loop_NTPase"/>
</dbReference>
<evidence type="ECO:0000256" key="2">
    <source>
        <dbReference type="ARBA" id="ARBA00022737"/>
    </source>
</evidence>
<dbReference type="PANTHER" id="PTHR19848:SF8">
    <property type="entry name" value="F-BOX AND WD REPEAT DOMAIN CONTAINING 7"/>
    <property type="match status" value="1"/>
</dbReference>
<dbReference type="SUPFAM" id="SSF50978">
    <property type="entry name" value="WD40 repeat-like"/>
    <property type="match status" value="3"/>
</dbReference>
<evidence type="ECO:0000256" key="4">
    <source>
        <dbReference type="SAM" id="Phobius"/>
    </source>
</evidence>
<keyword evidence="4" id="KW-1133">Transmembrane helix</keyword>